<dbReference type="Proteomes" id="UP000294641">
    <property type="component" value="Unassembled WGS sequence"/>
</dbReference>
<dbReference type="EMBL" id="SNZG01000008">
    <property type="protein sequence ID" value="TDR40563.1"/>
    <property type="molecule type" value="Genomic_DNA"/>
</dbReference>
<dbReference type="RefSeq" id="WP_109349051.1">
    <property type="nucleotide sequence ID" value="NZ_BJUE01000004.1"/>
</dbReference>
<dbReference type="InterPro" id="IPR016843">
    <property type="entry name" value="S-AdoMet-dep_Ade-MeTrfase_prd"/>
</dbReference>
<dbReference type="Pfam" id="PF21106">
    <property type="entry name" value="YtxK_like"/>
    <property type="match status" value="1"/>
</dbReference>
<dbReference type="EMBL" id="UGNP01000001">
    <property type="protein sequence ID" value="STX10302.1"/>
    <property type="molecule type" value="Genomic_DNA"/>
</dbReference>
<dbReference type="GO" id="GO:0003677">
    <property type="term" value="F:DNA binding"/>
    <property type="evidence" value="ECO:0007669"/>
    <property type="project" value="InterPro"/>
</dbReference>
<accession>A0A2U3AEW3</accession>
<proteinExistence type="predicted"/>
<dbReference type="PIRSF" id="PIRSF026567">
    <property type="entry name" value="Adenine_mtase_bact_prd"/>
    <property type="match status" value="1"/>
</dbReference>
<dbReference type="CDD" id="cd02440">
    <property type="entry name" value="AdoMet_MTases"/>
    <property type="match status" value="1"/>
</dbReference>
<dbReference type="SUPFAM" id="SSF53335">
    <property type="entry name" value="S-adenosyl-L-methionine-dependent methyltransferases"/>
    <property type="match status" value="1"/>
</dbReference>
<dbReference type="Proteomes" id="UP000254330">
    <property type="component" value="Unassembled WGS sequence"/>
</dbReference>
<evidence type="ECO:0000313" key="6">
    <source>
        <dbReference type="Proteomes" id="UP000294641"/>
    </source>
</evidence>
<evidence type="ECO:0000313" key="3">
    <source>
        <dbReference type="EMBL" id="STX10302.1"/>
    </source>
</evidence>
<dbReference type="Pfam" id="PF02384">
    <property type="entry name" value="N6_Mtase"/>
    <property type="match status" value="1"/>
</dbReference>
<evidence type="ECO:0000313" key="4">
    <source>
        <dbReference type="EMBL" id="TDR40563.1"/>
    </source>
</evidence>
<dbReference type="Gene3D" id="1.10.150.470">
    <property type="match status" value="1"/>
</dbReference>
<dbReference type="GO" id="GO:0008170">
    <property type="term" value="F:N-methyltransferase activity"/>
    <property type="evidence" value="ECO:0007669"/>
    <property type="project" value="InterPro"/>
</dbReference>
<feature type="domain" description="YtxK-like N-terminal helical" evidence="2">
    <location>
        <begin position="46"/>
        <end position="66"/>
    </location>
</feature>
<evidence type="ECO:0000259" key="1">
    <source>
        <dbReference type="Pfam" id="PF02384"/>
    </source>
</evidence>
<sequence>MEKIENLFTHLDGQSASVSEELNVTYLDGLLSTLNDLLDGNHQEFLEDATKEDIRKAIQLAILKGMRKNVQPNHQMTPDSLGFLVGYFVEQFFEKTLAEQKQITVLDPTIGTGNLMLTVMNHLDGKIEGAGVEIDELLIQLAAAAGDLQQQPIALYRQDALQNLMVEPVDGVVCDLPIGFYPDTEYAEKFEIHSEDGMTFAHHLLIEQSMNYTKDGGYLFFLVPNNLFESEQAPLLYSYVQKHAWIQAVVQLPENLFKQKEMGKSLFILQKKVEGGKAVKDVLLAKVPKLDNIPALESFFVQVQKWKKEEKK</sequence>
<dbReference type="PANTHER" id="PTHR41313">
    <property type="entry name" value="ADENINE-SPECIFIC METHYLTRANSFERASE"/>
    <property type="match status" value="1"/>
</dbReference>
<dbReference type="InterPro" id="IPR029063">
    <property type="entry name" value="SAM-dependent_MTases_sf"/>
</dbReference>
<dbReference type="OrthoDB" id="9788159at2"/>
<organism evidence="3 5">
    <name type="scientific">Kurthia zopfii</name>
    <dbReference type="NCBI Taxonomy" id="1650"/>
    <lineage>
        <taxon>Bacteria</taxon>
        <taxon>Bacillati</taxon>
        <taxon>Bacillota</taxon>
        <taxon>Bacilli</taxon>
        <taxon>Bacillales</taxon>
        <taxon>Caryophanaceae</taxon>
        <taxon>Kurthia</taxon>
    </lineage>
</organism>
<gene>
    <name evidence="4" type="ORF">DFR61_10877</name>
    <name evidence="3" type="ORF">NCTC10597_02022</name>
</gene>
<name>A0A2U3AEW3_9BACL</name>
<keyword evidence="3" id="KW-0808">Transferase</keyword>
<dbReference type="AlphaFoldDB" id="A0A2U3AEW3"/>
<evidence type="ECO:0000313" key="5">
    <source>
        <dbReference type="Proteomes" id="UP000254330"/>
    </source>
</evidence>
<dbReference type="InterPro" id="IPR052933">
    <property type="entry name" value="DNA_Protect_Modify"/>
</dbReference>
<dbReference type="GO" id="GO:0032259">
    <property type="term" value="P:methylation"/>
    <property type="evidence" value="ECO:0007669"/>
    <property type="project" value="UniProtKB-KW"/>
</dbReference>
<keyword evidence="3" id="KW-0489">Methyltransferase</keyword>
<reference evidence="4 6" key="2">
    <citation type="submission" date="2019-03" db="EMBL/GenBank/DDBJ databases">
        <title>Genomic Encyclopedia of Type Strains, Phase IV (KMG-IV): sequencing the most valuable type-strain genomes for metagenomic binning, comparative biology and taxonomic classification.</title>
        <authorList>
            <person name="Goeker M."/>
        </authorList>
    </citation>
    <scope>NUCLEOTIDE SEQUENCE [LARGE SCALE GENOMIC DNA]</scope>
    <source>
        <strain evidence="4 6">DSM 20580</strain>
    </source>
</reference>
<evidence type="ECO:0000259" key="2">
    <source>
        <dbReference type="Pfam" id="PF21106"/>
    </source>
</evidence>
<protein>
    <submittedName>
        <fullName evidence="4">Site-specific DNA-methyltransferase (Adenine-specific)</fullName>
    </submittedName>
    <submittedName>
        <fullName evidence="3">Type I restriction-modification system methyltransferase subunit</fullName>
    </submittedName>
</protein>
<keyword evidence="6" id="KW-1185">Reference proteome</keyword>
<reference evidence="3 5" key="1">
    <citation type="submission" date="2018-06" db="EMBL/GenBank/DDBJ databases">
        <authorList>
            <consortium name="Pathogen Informatics"/>
            <person name="Doyle S."/>
        </authorList>
    </citation>
    <scope>NUCLEOTIDE SEQUENCE [LARGE SCALE GENOMIC DNA]</scope>
    <source>
        <strain evidence="3 5">NCTC10597</strain>
    </source>
</reference>
<comment type="caution">
    <text evidence="3">The sequence shown here is derived from an EMBL/GenBank/DDBJ whole genome shotgun (WGS) entry which is preliminary data.</text>
</comment>
<dbReference type="PANTHER" id="PTHR41313:SF1">
    <property type="entry name" value="DNA METHYLASE ADENINE-SPECIFIC DOMAIN-CONTAINING PROTEIN"/>
    <property type="match status" value="1"/>
</dbReference>
<feature type="domain" description="DNA methylase adenine-specific" evidence="1">
    <location>
        <begin position="93"/>
        <end position="284"/>
    </location>
</feature>
<dbReference type="InterPro" id="IPR048375">
    <property type="entry name" value="YtxK-like_N"/>
</dbReference>
<dbReference type="Gene3D" id="3.40.50.150">
    <property type="entry name" value="Vaccinia Virus protein VP39"/>
    <property type="match status" value="1"/>
</dbReference>
<dbReference type="InterPro" id="IPR003356">
    <property type="entry name" value="DNA_methylase_A-5"/>
</dbReference>